<feature type="domain" description="Trs120/TRAPPC9 first Ig-like" evidence="6">
    <location>
        <begin position="696"/>
        <end position="898"/>
    </location>
</feature>
<feature type="domain" description="Trs120/TRAPPC9 N-terminal" evidence="4">
    <location>
        <begin position="6"/>
        <end position="346"/>
    </location>
</feature>
<dbReference type="InterPro" id="IPR058565">
    <property type="entry name" value="Ig_TRAPPC9_Trs120_1st"/>
</dbReference>
<dbReference type="InterPro" id="IPR058568">
    <property type="entry name" value="Ig_TRAPPC9_Trs120_4th"/>
</dbReference>
<dbReference type="Pfam" id="PF26254">
    <property type="entry name" value="Ig_TRAPPC9-Trs120_1st"/>
    <property type="match status" value="1"/>
</dbReference>
<feature type="compositionally biased region" description="Polar residues" evidence="3">
    <location>
        <begin position="225"/>
        <end position="240"/>
    </location>
</feature>
<gene>
    <name evidence="9" type="ORF">D9611_004712</name>
</gene>
<reference evidence="9 10" key="1">
    <citation type="journal article" date="2020" name="ISME J.">
        <title>Uncovering the hidden diversity of litter-decomposition mechanisms in mushroom-forming fungi.</title>
        <authorList>
            <person name="Floudas D."/>
            <person name="Bentzer J."/>
            <person name="Ahren D."/>
            <person name="Johansson T."/>
            <person name="Persson P."/>
            <person name="Tunlid A."/>
        </authorList>
    </citation>
    <scope>NUCLEOTIDE SEQUENCE [LARGE SCALE GENOMIC DNA]</scope>
    <source>
        <strain evidence="9 10">CBS 175.51</strain>
    </source>
</reference>
<evidence type="ECO:0000259" key="6">
    <source>
        <dbReference type="Pfam" id="PF26254"/>
    </source>
</evidence>
<evidence type="ECO:0000259" key="7">
    <source>
        <dbReference type="Pfam" id="PF26282"/>
    </source>
</evidence>
<dbReference type="PANTHER" id="PTHR21512">
    <property type="entry name" value="TRAFFICKING PROTEIN PARTICLE COMPLEX SUBUNIT 9"/>
    <property type="match status" value="1"/>
</dbReference>
<feature type="region of interest" description="Disordered" evidence="3">
    <location>
        <begin position="211"/>
        <end position="267"/>
    </location>
</feature>
<evidence type="ECO:0000256" key="3">
    <source>
        <dbReference type="SAM" id="MobiDB-lite"/>
    </source>
</evidence>
<accession>A0A8H5EX57</accession>
<proteinExistence type="predicted"/>
<dbReference type="Pfam" id="PF26280">
    <property type="entry name" value="Ig_TRAPPC9-Trs120_2nd"/>
    <property type="match status" value="1"/>
</dbReference>
<dbReference type="EMBL" id="JAACJK010000220">
    <property type="protein sequence ID" value="KAF5315599.1"/>
    <property type="molecule type" value="Genomic_DNA"/>
</dbReference>
<name>A0A8H5EX57_9AGAR</name>
<sequence>MDTHTFASLAQVQILLHPVGATPQAAFEKYASEIRSIESIRLADIPADHKDEKASRFMPSPLSPGYLQIRFPTHPPPQAHAPLSLLRPSHFPLAVIGVASCVHSDSLSSISGQFDALVSDVFPQGSIFPLAKHLFVFEEGDTSSSSHLMESLPSVSVIPSLMGNKKLYIGTLLADLCSQVLKGFGTLAQALESPLGNEYLNSGLMPQLPPLSDLPSPLDGSESSRPNSAISLPSFSSQPEISKPFSLGAAPSTLKRNSTTTGSSYRQSSLMVPAAKKRLSTIGMSSPLGRLYKMFGDFCLLAGRTEDSIKWYTESIQVFKVSQDPIWHASALEGLATTAIIDSWSAGQGLHNSTATAREPWAHIGDKLAQATALYHKTPAPDSEQTHSLLVYLYCLCVLRHASLYFSVWSAKGWGPLAFTAMLHPGPKPYLPPTLAHDGGQDWVSLERLSHISTVSRSAIASILSAIHGPWLLHLGSRERISVLESTASIFSSLGYKRKEAYILREILGSLLDLIVCGRDEDGMSQPNNGLHTGGLGIHSITPAPGQTWGAVGVRLSESSQGNESVLFVLKCVCKILGINLEAVKLVEDSEGSRPVSISEGALISQYEQEETEVFQEPFGWPELQVGVVREAVAVAEALPDYPSVAQFALSALKTLRASLDPEDQYRLHSRSVDSLKIAVRRGDRRSIEYWSGRPVINIALAPLPTIRLPIEKPMSILHAKGNNVPLLLAGGTDPFLYNPRRAAASKSASLVVQNEPLEFLVSLQNPYIFDLELQHLSLSTSGVAFETQPMRYIVPASSTIDVVLTGKPTETGTLTIRGCFVQAPGGLKREFILPLHTDQEEERITKKKNALACEFGRYKYSGIESFPWHKTGRRESKQMAITSISSFKFLECKVVPEQPLLRIRRTTITHGALMLYDGERSTVRLTVENISPHPVDFLRLAFDDSTIGPAQQALAEGELSVFDTYETEYSLINAPVFSWNPDEAKVIAPNQNLTLTVDCFGKVGCTNGTVHISYSYTERNESEESGMFYVRQVSYPLAVTVYHMLECHAMDIMPFPSYVNNPDFHQQLKGGRRKDLALDENWGWCLFSIEVRNAYGLPFDVTFSRTEDGKSIGSSSTTIPPGSMSRIILPIRKIILSEDLINKPIPTLSDRQFVVDKSDLSATDRKVQQELFWYREELLKSIRGHWQETGGIRSGELSLRDQRMTMHMLETLRLEAAKVELALVSRESEEPISKVGGWYMPPPNEFVALRAQVQNLSGSPVVFTLDLQLDPVESIVYEGILSDIPLGRLEPDEVREFSLGVCFLSKGRFELSAQVRAFGVPHLEARVARTSLVASIVET</sequence>
<evidence type="ECO:0000256" key="1">
    <source>
        <dbReference type="ARBA" id="ARBA00004555"/>
    </source>
</evidence>
<evidence type="ECO:0000313" key="9">
    <source>
        <dbReference type="EMBL" id="KAF5315599.1"/>
    </source>
</evidence>
<dbReference type="Pfam" id="PF26282">
    <property type="entry name" value="Ig_TRAPPC9-Trs120_3rd"/>
    <property type="match status" value="1"/>
</dbReference>
<comment type="caution">
    <text evidence="9">The sequence shown here is derived from an EMBL/GenBank/DDBJ whole genome shotgun (WGS) entry which is preliminary data.</text>
</comment>
<dbReference type="InterPro" id="IPR013935">
    <property type="entry name" value="Trs120_TRAPPC9"/>
</dbReference>
<evidence type="ECO:0000256" key="2">
    <source>
        <dbReference type="ARBA" id="ARBA00023034"/>
    </source>
</evidence>
<dbReference type="PANTHER" id="PTHR21512:SF5">
    <property type="entry name" value="TRAFFICKING PROTEIN PARTICLE COMPLEX SUBUNIT 9"/>
    <property type="match status" value="1"/>
</dbReference>
<evidence type="ECO:0000259" key="8">
    <source>
        <dbReference type="Pfam" id="PF26283"/>
    </source>
</evidence>
<dbReference type="OrthoDB" id="27962at2759"/>
<feature type="compositionally biased region" description="Low complexity" evidence="3">
    <location>
        <begin position="211"/>
        <end position="224"/>
    </location>
</feature>
<dbReference type="Pfam" id="PF26251">
    <property type="entry name" value="TPR_TRAPPC9-Trs120"/>
    <property type="match status" value="1"/>
</dbReference>
<dbReference type="Proteomes" id="UP000541558">
    <property type="component" value="Unassembled WGS sequence"/>
</dbReference>
<dbReference type="GO" id="GO:0005802">
    <property type="term" value="C:trans-Golgi network"/>
    <property type="evidence" value="ECO:0007669"/>
    <property type="project" value="TreeGrafter"/>
</dbReference>
<evidence type="ECO:0000259" key="4">
    <source>
        <dbReference type="Pfam" id="PF08626"/>
    </source>
</evidence>
<evidence type="ECO:0000313" key="10">
    <source>
        <dbReference type="Proteomes" id="UP000541558"/>
    </source>
</evidence>
<feature type="domain" description="Trs120/TRAPPC9 TPR region" evidence="5">
    <location>
        <begin position="370"/>
        <end position="671"/>
    </location>
</feature>
<evidence type="ECO:0000259" key="5">
    <source>
        <dbReference type="Pfam" id="PF26251"/>
    </source>
</evidence>
<keyword evidence="2" id="KW-0333">Golgi apparatus</keyword>
<feature type="domain" description="Trs120/TRAPPC9 third Ig-like" evidence="7">
    <location>
        <begin position="1047"/>
        <end position="1214"/>
    </location>
</feature>
<protein>
    <submittedName>
        <fullName evidence="9">Uncharacterized protein</fullName>
    </submittedName>
</protein>
<organism evidence="9 10">
    <name type="scientific">Ephemerocybe angulata</name>
    <dbReference type="NCBI Taxonomy" id="980116"/>
    <lineage>
        <taxon>Eukaryota</taxon>
        <taxon>Fungi</taxon>
        <taxon>Dikarya</taxon>
        <taxon>Basidiomycota</taxon>
        <taxon>Agaricomycotina</taxon>
        <taxon>Agaricomycetes</taxon>
        <taxon>Agaricomycetidae</taxon>
        <taxon>Agaricales</taxon>
        <taxon>Agaricineae</taxon>
        <taxon>Psathyrellaceae</taxon>
        <taxon>Ephemerocybe</taxon>
    </lineage>
</organism>
<dbReference type="InterPro" id="IPR058563">
    <property type="entry name" value="Trs120_TRAPPC9_N"/>
</dbReference>
<keyword evidence="10" id="KW-1185">Reference proteome</keyword>
<dbReference type="Pfam" id="PF26283">
    <property type="entry name" value="Ig_TRAPPC9-Trs120_4th"/>
    <property type="match status" value="1"/>
</dbReference>
<dbReference type="InterPro" id="IPR058564">
    <property type="entry name" value="TPR_TRAPPC9_Trs120"/>
</dbReference>
<comment type="subcellular location">
    <subcellularLocation>
        <location evidence="1">Golgi apparatus</location>
    </subcellularLocation>
</comment>
<feature type="domain" description="Trs120/TRAPPC9 fourth Ig-like" evidence="8">
    <location>
        <begin position="1243"/>
        <end position="1319"/>
    </location>
</feature>
<dbReference type="Pfam" id="PF08626">
    <property type="entry name" value="TRAPPC9-Trs120"/>
    <property type="match status" value="1"/>
</dbReference>
<feature type="compositionally biased region" description="Polar residues" evidence="3">
    <location>
        <begin position="254"/>
        <end position="267"/>
    </location>
</feature>
<dbReference type="InterPro" id="IPR058567">
    <property type="entry name" value="Ig_TRAPPC9_Trs120_3rd"/>
</dbReference>